<proteinExistence type="predicted"/>
<dbReference type="SUPFAM" id="SSF51316">
    <property type="entry name" value="Mss4-like"/>
    <property type="match status" value="1"/>
</dbReference>
<evidence type="ECO:0008006" key="3">
    <source>
        <dbReference type="Google" id="ProtNLM"/>
    </source>
</evidence>
<dbReference type="EMBL" id="FQXC01000004">
    <property type="protein sequence ID" value="SHH79151.1"/>
    <property type="molecule type" value="Genomic_DNA"/>
</dbReference>
<dbReference type="InterPro" id="IPR046149">
    <property type="entry name" value="DUF6151"/>
</dbReference>
<name>A0A1M5VVA1_9RHOB</name>
<accession>A0A1M5VVA1</accession>
<dbReference type="OrthoDB" id="5500342at2"/>
<gene>
    <name evidence="1" type="ORF">SAMN05443551_3098</name>
</gene>
<sequence length="189" mass="20165">MTDDRHHTCQCGKMEWRIAPTAPGTHLVCYCADCQTYANVLDHGATRVDSDGGTEIFQTLPANFEFLRGQDHLAVLRLSPKGILRWYAGCCGTQIANTLPGPGLPFVGAVLPPGAKGYGPITALLSTVGTAPHIKETGVLKAQLSVIGRILGGVFSPSKRASPFFNDDKTPVVAPRVLSKSERNAARPQ</sequence>
<dbReference type="Gene3D" id="2.170.150.70">
    <property type="match status" value="1"/>
</dbReference>
<evidence type="ECO:0000313" key="2">
    <source>
        <dbReference type="Proteomes" id="UP000184221"/>
    </source>
</evidence>
<reference evidence="1 2" key="1">
    <citation type="submission" date="2016-11" db="EMBL/GenBank/DDBJ databases">
        <authorList>
            <person name="Jaros S."/>
            <person name="Januszkiewicz K."/>
            <person name="Wedrychowicz H."/>
        </authorList>
    </citation>
    <scope>NUCLEOTIDE SEQUENCE [LARGE SCALE GENOMIC DNA]</scope>
    <source>
        <strain evidence="1 2">DSM 29431</strain>
    </source>
</reference>
<dbReference type="STRING" id="996342.SAMN05443551_3098"/>
<keyword evidence="2" id="KW-1185">Reference proteome</keyword>
<dbReference type="AlphaFoldDB" id="A0A1M5VVA1"/>
<dbReference type="RefSeq" id="WP_072778866.1">
    <property type="nucleotide sequence ID" value="NZ_FQXC01000004.1"/>
</dbReference>
<dbReference type="Pfam" id="PF19648">
    <property type="entry name" value="DUF6151"/>
    <property type="match status" value="1"/>
</dbReference>
<dbReference type="InterPro" id="IPR011057">
    <property type="entry name" value="Mss4-like_sf"/>
</dbReference>
<evidence type="ECO:0000313" key="1">
    <source>
        <dbReference type="EMBL" id="SHH79151.1"/>
    </source>
</evidence>
<protein>
    <recommendedName>
        <fullName evidence="3">CENP-V/GFA domain-containing protein</fullName>
    </recommendedName>
</protein>
<dbReference type="Proteomes" id="UP000184221">
    <property type="component" value="Unassembled WGS sequence"/>
</dbReference>
<organism evidence="1 2">
    <name type="scientific">Marivita hallyeonensis</name>
    <dbReference type="NCBI Taxonomy" id="996342"/>
    <lineage>
        <taxon>Bacteria</taxon>
        <taxon>Pseudomonadati</taxon>
        <taxon>Pseudomonadota</taxon>
        <taxon>Alphaproteobacteria</taxon>
        <taxon>Rhodobacterales</taxon>
        <taxon>Roseobacteraceae</taxon>
        <taxon>Marivita</taxon>
    </lineage>
</organism>